<dbReference type="RefSeq" id="WP_281755354.1">
    <property type="nucleotide sequence ID" value="NZ_BRVP01000017.1"/>
</dbReference>
<evidence type="ECO:0008006" key="3">
    <source>
        <dbReference type="Google" id="ProtNLM"/>
    </source>
</evidence>
<dbReference type="EMBL" id="BRVP01000017">
    <property type="protein sequence ID" value="GLB53423.1"/>
    <property type="molecule type" value="Genomic_DNA"/>
</dbReference>
<protein>
    <recommendedName>
        <fullName evidence="3">DUF4861 domain-containing protein</fullName>
    </recommendedName>
</protein>
<sequence>MKKIVLTVLSISAALMSCKNEPKKDATTETKETTPTTQKTYAELSIRANENWEPKKYGGGAFKNVDSLQLPEGHSDHAYYIRYEGPGWENSNVGYRLYLDWRNAIDIFGKKVDTMSLAYVGQNDYERYHHEAPWGQDILKAGKSLGIGGFGRFVNDSVIHFRTVDKTVCYVNNTDEKSNVKLSYTGWHAGDVTTNLDAVLSIFPEDRFTRADMNFSTPIEGFCTGIVKFNDITFQQKTSESGEWAYIATYGTQTLVNETDKLGMAIFYNTSEVTTVTDGPYDHLVVFKPAKKVTYYFLAAWQQEPNGITSQEAFYNYLNNKLETLETTGALNK</sequence>
<dbReference type="Proteomes" id="UP001143545">
    <property type="component" value="Unassembled WGS sequence"/>
</dbReference>
<dbReference type="PROSITE" id="PS51257">
    <property type="entry name" value="PROKAR_LIPOPROTEIN"/>
    <property type="match status" value="1"/>
</dbReference>
<proteinExistence type="predicted"/>
<keyword evidence="2" id="KW-1185">Reference proteome</keyword>
<dbReference type="Pfam" id="PF16153">
    <property type="entry name" value="DUF4861"/>
    <property type="match status" value="1"/>
</dbReference>
<name>A0A9W6EWR4_9FLAO</name>
<gene>
    <name evidence="1" type="ORF">NBRC110019_24640</name>
</gene>
<organism evidence="1 2">
    <name type="scientific">Neptunitalea chrysea</name>
    <dbReference type="NCBI Taxonomy" id="1647581"/>
    <lineage>
        <taxon>Bacteria</taxon>
        <taxon>Pseudomonadati</taxon>
        <taxon>Bacteroidota</taxon>
        <taxon>Flavobacteriia</taxon>
        <taxon>Flavobacteriales</taxon>
        <taxon>Flavobacteriaceae</taxon>
        <taxon>Neptunitalea</taxon>
    </lineage>
</organism>
<dbReference type="InterPro" id="IPR032342">
    <property type="entry name" value="DUF4861"/>
</dbReference>
<accession>A0A9W6EWR4</accession>
<reference evidence="1" key="1">
    <citation type="submission" date="2022-07" db="EMBL/GenBank/DDBJ databases">
        <title>Taxonomy of Novel Oxalotrophic and Methylotrophic Bacteria.</title>
        <authorList>
            <person name="Sahin N."/>
            <person name="Tani A."/>
        </authorList>
    </citation>
    <scope>NUCLEOTIDE SEQUENCE</scope>
    <source>
        <strain evidence="1">AM327</strain>
    </source>
</reference>
<dbReference type="AlphaFoldDB" id="A0A9W6EWR4"/>
<evidence type="ECO:0000313" key="2">
    <source>
        <dbReference type="Proteomes" id="UP001143545"/>
    </source>
</evidence>
<comment type="caution">
    <text evidence="1">The sequence shown here is derived from an EMBL/GenBank/DDBJ whole genome shotgun (WGS) entry which is preliminary data.</text>
</comment>
<evidence type="ECO:0000313" key="1">
    <source>
        <dbReference type="EMBL" id="GLB53423.1"/>
    </source>
</evidence>